<dbReference type="InterPro" id="IPR015422">
    <property type="entry name" value="PyrdxlP-dep_Trfase_small"/>
</dbReference>
<evidence type="ECO:0000313" key="11">
    <source>
        <dbReference type="Proteomes" id="UP000238217"/>
    </source>
</evidence>
<dbReference type="GO" id="GO:0006534">
    <property type="term" value="P:cysteine metabolic process"/>
    <property type="evidence" value="ECO:0007669"/>
    <property type="project" value="UniProtKB-UniRule"/>
</dbReference>
<evidence type="ECO:0000256" key="1">
    <source>
        <dbReference type="ARBA" id="ARBA00001933"/>
    </source>
</evidence>
<dbReference type="Proteomes" id="UP000238217">
    <property type="component" value="Unassembled WGS sequence"/>
</dbReference>
<evidence type="ECO:0000313" key="10">
    <source>
        <dbReference type="EMBL" id="PRZ18840.1"/>
    </source>
</evidence>
<gene>
    <name evidence="10" type="ORF">BCL67_101148</name>
</gene>
<protein>
    <recommendedName>
        <fullName evidence="3 8">Cysteine desulfurase</fullName>
        <ecNumber evidence="3 8">2.8.1.7</ecNumber>
    </recommendedName>
</protein>
<dbReference type="EMBL" id="PVTY01000001">
    <property type="protein sequence ID" value="PRZ18840.1"/>
    <property type="molecule type" value="Genomic_DNA"/>
</dbReference>
<sequence>MLNPDTVRADFPLLGRTVRGGKPLVYLDSGATAQKPQQVIDAESAFYAQTNAAVHRGAHQIAEEATEAYESSRTVVAEFVGADVDEIVWTKNATEALNLVAYGFLNASLAAAAAPGSPAAEAVSPEARTRYALVPGDEIVVSEAEHHANLVPWQQLAAKTGATLRWIGVTAEGRLDPETYSVIGDRTRVLAITHASNVTGAITDVAALVSRARAVGAYVVLDACQTAAHMPVDLHALDVDFAAFSAHKMVGPTGVGALYGRRELLEDLPPFLTGGSMVEVVTMEATSFMPPPQRFEAGTQMVAQVVGFRAAVEYLRELGMEQVAAHEAAMTQLLLEGIAAVPGVRVLGPQDAADRLAVVAFEVDGVHPHDVGQVLDNAGVAVRVGHHCAQPIHRRLGVHASARASAGVYTTIADIEAFIEGLHEVVRFFATPETPTMQASTVESGKGRV</sequence>
<comment type="function">
    <text evidence="8">Catalyzes the removal of elemental sulfur and selenium atoms from L-cysteine, L-cystine, L-selenocysteine, and L-selenocystine to produce L-alanine.</text>
</comment>
<dbReference type="InterPro" id="IPR010970">
    <property type="entry name" value="Cys_dSase_SufS"/>
</dbReference>
<evidence type="ECO:0000256" key="3">
    <source>
        <dbReference type="ARBA" id="ARBA00012239"/>
    </source>
</evidence>
<evidence type="ECO:0000259" key="9">
    <source>
        <dbReference type="Pfam" id="PF00266"/>
    </source>
</evidence>
<comment type="similarity">
    <text evidence="2 8">Belongs to the class-V pyridoxal-phosphate-dependent aminotransferase family. Csd subfamily.</text>
</comment>
<dbReference type="PROSITE" id="PS00595">
    <property type="entry name" value="AA_TRANSFER_CLASS_5"/>
    <property type="match status" value="1"/>
</dbReference>
<dbReference type="Gene3D" id="3.40.640.10">
    <property type="entry name" value="Type I PLP-dependent aspartate aminotransferase-like (Major domain)"/>
    <property type="match status" value="1"/>
</dbReference>
<organism evidence="10 11">
    <name type="scientific">Nesterenkonia sandarakina</name>
    <dbReference type="NCBI Taxonomy" id="272918"/>
    <lineage>
        <taxon>Bacteria</taxon>
        <taxon>Bacillati</taxon>
        <taxon>Actinomycetota</taxon>
        <taxon>Actinomycetes</taxon>
        <taxon>Micrococcales</taxon>
        <taxon>Micrococcaceae</taxon>
        <taxon>Nesterenkonia</taxon>
    </lineage>
</organism>
<dbReference type="OrthoDB" id="9804366at2"/>
<dbReference type="PANTHER" id="PTHR43586">
    <property type="entry name" value="CYSTEINE DESULFURASE"/>
    <property type="match status" value="1"/>
</dbReference>
<dbReference type="InterPro" id="IPR000192">
    <property type="entry name" value="Aminotrans_V_dom"/>
</dbReference>
<dbReference type="RefSeq" id="WP_106121561.1">
    <property type="nucleotide sequence ID" value="NZ_PVTY01000001.1"/>
</dbReference>
<dbReference type="Pfam" id="PF00266">
    <property type="entry name" value="Aminotran_5"/>
    <property type="match status" value="2"/>
</dbReference>
<keyword evidence="11" id="KW-1185">Reference proteome</keyword>
<comment type="caution">
    <text evidence="10">The sequence shown here is derived from an EMBL/GenBank/DDBJ whole genome shotgun (WGS) entry which is preliminary data.</text>
</comment>
<dbReference type="InterPro" id="IPR015424">
    <property type="entry name" value="PyrdxlP-dep_Trfase"/>
</dbReference>
<reference evidence="10 11" key="1">
    <citation type="submission" date="2018-03" db="EMBL/GenBank/DDBJ databases">
        <title>Comparative analysis of microorganisms from saline springs in Andes Mountain Range, Colombia.</title>
        <authorList>
            <person name="Rubin E."/>
        </authorList>
    </citation>
    <scope>NUCLEOTIDE SEQUENCE [LARGE SCALE GENOMIC DNA]</scope>
    <source>
        <strain evidence="10 11">CG 35</strain>
    </source>
</reference>
<comment type="cofactor">
    <cofactor evidence="1 7">
        <name>pyridoxal 5'-phosphate</name>
        <dbReference type="ChEBI" id="CHEBI:597326"/>
    </cofactor>
</comment>
<evidence type="ECO:0000256" key="2">
    <source>
        <dbReference type="ARBA" id="ARBA00010447"/>
    </source>
</evidence>
<dbReference type="NCBIfam" id="TIGR01979">
    <property type="entry name" value="sufS"/>
    <property type="match status" value="1"/>
</dbReference>
<proteinExistence type="inferred from homology"/>
<dbReference type="CDD" id="cd06453">
    <property type="entry name" value="SufS_like"/>
    <property type="match status" value="1"/>
</dbReference>
<feature type="domain" description="Aminotransferase class V" evidence="9">
    <location>
        <begin position="25"/>
        <end position="107"/>
    </location>
</feature>
<dbReference type="InterPro" id="IPR020578">
    <property type="entry name" value="Aminotrans_V_PyrdxlP_BS"/>
</dbReference>
<feature type="domain" description="Aminotransferase class V" evidence="9">
    <location>
        <begin position="130"/>
        <end position="418"/>
    </location>
</feature>
<dbReference type="Gene3D" id="3.90.1150.10">
    <property type="entry name" value="Aspartate Aminotransferase, domain 1"/>
    <property type="match status" value="1"/>
</dbReference>
<comment type="catalytic activity">
    <reaction evidence="6 8">
        <text>(sulfur carrier)-H + L-cysteine = (sulfur carrier)-SH + L-alanine</text>
        <dbReference type="Rhea" id="RHEA:43892"/>
        <dbReference type="Rhea" id="RHEA-COMP:14737"/>
        <dbReference type="Rhea" id="RHEA-COMP:14739"/>
        <dbReference type="ChEBI" id="CHEBI:29917"/>
        <dbReference type="ChEBI" id="CHEBI:35235"/>
        <dbReference type="ChEBI" id="CHEBI:57972"/>
        <dbReference type="ChEBI" id="CHEBI:64428"/>
        <dbReference type="EC" id="2.8.1.7"/>
    </reaction>
</comment>
<accession>A0A2T0YSU9</accession>
<dbReference type="EC" id="2.8.1.7" evidence="3 8"/>
<dbReference type="GO" id="GO:0016829">
    <property type="term" value="F:lyase activity"/>
    <property type="evidence" value="ECO:0007669"/>
    <property type="project" value="UniProtKB-KW"/>
</dbReference>
<evidence type="ECO:0000256" key="7">
    <source>
        <dbReference type="RuleBase" id="RU004504"/>
    </source>
</evidence>
<dbReference type="InterPro" id="IPR015421">
    <property type="entry name" value="PyrdxlP-dep_Trfase_major"/>
</dbReference>
<keyword evidence="10" id="KW-0456">Lyase</keyword>
<dbReference type="GO" id="GO:0031071">
    <property type="term" value="F:cysteine desulfurase activity"/>
    <property type="evidence" value="ECO:0007669"/>
    <property type="project" value="UniProtKB-UniRule"/>
</dbReference>
<dbReference type="AlphaFoldDB" id="A0A2T0YSU9"/>
<evidence type="ECO:0000256" key="4">
    <source>
        <dbReference type="ARBA" id="ARBA00022679"/>
    </source>
</evidence>
<dbReference type="GO" id="GO:0030170">
    <property type="term" value="F:pyridoxal phosphate binding"/>
    <property type="evidence" value="ECO:0007669"/>
    <property type="project" value="UniProtKB-UniRule"/>
</dbReference>
<dbReference type="SUPFAM" id="SSF53383">
    <property type="entry name" value="PLP-dependent transferases"/>
    <property type="match status" value="1"/>
</dbReference>
<evidence type="ECO:0000256" key="8">
    <source>
        <dbReference type="RuleBase" id="RU004506"/>
    </source>
</evidence>
<evidence type="ECO:0000256" key="5">
    <source>
        <dbReference type="ARBA" id="ARBA00022898"/>
    </source>
</evidence>
<keyword evidence="5 8" id="KW-0663">Pyridoxal phosphate</keyword>
<keyword evidence="4 8" id="KW-0808">Transferase</keyword>
<evidence type="ECO:0000256" key="6">
    <source>
        <dbReference type="ARBA" id="ARBA00050776"/>
    </source>
</evidence>
<name>A0A2T0YSU9_9MICC</name>
<dbReference type="PANTHER" id="PTHR43586:SF8">
    <property type="entry name" value="CYSTEINE DESULFURASE 1, CHLOROPLASTIC"/>
    <property type="match status" value="1"/>
</dbReference>